<evidence type="ECO:0000313" key="3">
    <source>
        <dbReference type="Proteomes" id="UP000199529"/>
    </source>
</evidence>
<feature type="transmembrane region" description="Helical" evidence="1">
    <location>
        <begin position="47"/>
        <end position="75"/>
    </location>
</feature>
<evidence type="ECO:0000313" key="2">
    <source>
        <dbReference type="EMBL" id="SDY51167.1"/>
    </source>
</evidence>
<dbReference type="OrthoDB" id="3831210at2"/>
<dbReference type="Proteomes" id="UP000199529">
    <property type="component" value="Unassembled WGS sequence"/>
</dbReference>
<evidence type="ECO:0000256" key="1">
    <source>
        <dbReference type="SAM" id="Phobius"/>
    </source>
</evidence>
<dbReference type="RefSeq" id="WP_093270261.1">
    <property type="nucleotide sequence ID" value="NZ_FNOK01000028.1"/>
</dbReference>
<keyword evidence="1" id="KW-0472">Membrane</keyword>
<organism evidence="2 3">
    <name type="scientific">Saccharopolyspora shandongensis</name>
    <dbReference type="NCBI Taxonomy" id="418495"/>
    <lineage>
        <taxon>Bacteria</taxon>
        <taxon>Bacillati</taxon>
        <taxon>Actinomycetota</taxon>
        <taxon>Actinomycetes</taxon>
        <taxon>Pseudonocardiales</taxon>
        <taxon>Pseudonocardiaceae</taxon>
        <taxon>Saccharopolyspora</taxon>
    </lineage>
</organism>
<sequence>MVTAAKRRAIEEDAEQRRPELAKQIATAVLLPVDVARRVLPENGLPVYLGIGVLALVDLIDWPVAVAAGLGYYVLKRWRSPQSATTGR</sequence>
<gene>
    <name evidence="2" type="ORF">SAMN05216215_102832</name>
</gene>
<keyword evidence="3" id="KW-1185">Reference proteome</keyword>
<name>A0A1H3KGA0_9PSEU</name>
<dbReference type="EMBL" id="FNOK01000028">
    <property type="protein sequence ID" value="SDY51167.1"/>
    <property type="molecule type" value="Genomic_DNA"/>
</dbReference>
<keyword evidence="1" id="KW-1133">Transmembrane helix</keyword>
<accession>A0A1H3KGA0</accession>
<keyword evidence="1" id="KW-0812">Transmembrane</keyword>
<protein>
    <submittedName>
        <fullName evidence="2">Uncharacterized protein</fullName>
    </submittedName>
</protein>
<dbReference type="AlphaFoldDB" id="A0A1H3KGA0"/>
<proteinExistence type="predicted"/>
<reference evidence="3" key="1">
    <citation type="submission" date="2016-10" db="EMBL/GenBank/DDBJ databases">
        <authorList>
            <person name="Varghese N."/>
            <person name="Submissions S."/>
        </authorList>
    </citation>
    <scope>NUCLEOTIDE SEQUENCE [LARGE SCALE GENOMIC DNA]</scope>
    <source>
        <strain evidence="3">CGMCC 4.3530</strain>
    </source>
</reference>